<evidence type="ECO:0000313" key="13">
    <source>
        <dbReference type="Proteomes" id="UP000232323"/>
    </source>
</evidence>
<evidence type="ECO:0000313" key="12">
    <source>
        <dbReference type="EMBL" id="GAX81922.1"/>
    </source>
</evidence>
<keyword evidence="3" id="KW-0805">Transcription regulation</keyword>
<dbReference type="Gene3D" id="1.25.40.840">
    <property type="entry name" value="CCR4-NOT transcription complex subunit 1 TTP binding domain"/>
    <property type="match status" value="1"/>
</dbReference>
<feature type="domain" description="CCR4-NOT transcription complex subunit 1 CAF1-binding" evidence="8">
    <location>
        <begin position="754"/>
        <end position="974"/>
    </location>
</feature>
<dbReference type="InterPro" id="IPR040398">
    <property type="entry name" value="Not1"/>
</dbReference>
<comment type="subcellular location">
    <subcellularLocation>
        <location evidence="1">Nucleus</location>
    </subcellularLocation>
</comment>
<dbReference type="Pfam" id="PF16418">
    <property type="entry name" value="CNOT1_HEAT"/>
    <property type="match status" value="1"/>
</dbReference>
<evidence type="ECO:0000259" key="8">
    <source>
        <dbReference type="Pfam" id="PF16415"/>
    </source>
</evidence>
<name>A0A250XG72_9CHLO</name>
<dbReference type="InterPro" id="IPR032193">
    <property type="entry name" value="CNOT1_TTP_bind"/>
</dbReference>
<comment type="caution">
    <text evidence="12">The sequence shown here is derived from an EMBL/GenBank/DDBJ whole genome shotgun (WGS) entry which is preliminary data.</text>
</comment>
<dbReference type="OrthoDB" id="1933107at2759"/>
<dbReference type="PANTHER" id="PTHR13162">
    <property type="entry name" value="CCR4-NOT TRANSCRIPTION COMPLEX"/>
    <property type="match status" value="1"/>
</dbReference>
<dbReference type="InterPro" id="IPR055454">
    <property type="entry name" value="CNOT1-like_NOT1_connector"/>
</dbReference>
<dbReference type="GO" id="GO:0000288">
    <property type="term" value="P:nuclear-transcribed mRNA catabolic process, deadenylation-dependent decay"/>
    <property type="evidence" value="ECO:0007669"/>
    <property type="project" value="TreeGrafter"/>
</dbReference>
<keyword evidence="13" id="KW-1185">Reference proteome</keyword>
<evidence type="ECO:0000259" key="7">
    <source>
        <dbReference type="Pfam" id="PF12842"/>
    </source>
</evidence>
<feature type="domain" description="CCR4-Not complex component Not1 C-terminal" evidence="6">
    <location>
        <begin position="1728"/>
        <end position="2081"/>
    </location>
</feature>
<dbReference type="GO" id="GO:0000932">
    <property type="term" value="C:P-body"/>
    <property type="evidence" value="ECO:0007669"/>
    <property type="project" value="TreeGrafter"/>
</dbReference>
<dbReference type="Gene3D" id="1.25.40.790">
    <property type="match status" value="1"/>
</dbReference>
<dbReference type="GO" id="GO:0030015">
    <property type="term" value="C:CCR4-NOT core complex"/>
    <property type="evidence" value="ECO:0007669"/>
    <property type="project" value="InterPro"/>
</dbReference>
<dbReference type="Pfam" id="PF12842">
    <property type="entry name" value="DUF3819"/>
    <property type="match status" value="1"/>
</dbReference>
<evidence type="ECO:0000259" key="9">
    <source>
        <dbReference type="Pfam" id="PF16417"/>
    </source>
</evidence>
<feature type="domain" description="CCR4-NOT transcription complex subunit 1 HEAT repeat" evidence="10">
    <location>
        <begin position="235"/>
        <end position="376"/>
    </location>
</feature>
<accession>A0A250XG72</accession>
<reference evidence="12 13" key="1">
    <citation type="submission" date="2017-08" db="EMBL/GenBank/DDBJ databases">
        <title>Acidophilic green algal genome provides insights into adaptation to an acidic environment.</title>
        <authorList>
            <person name="Hirooka S."/>
            <person name="Hirose Y."/>
            <person name="Kanesaki Y."/>
            <person name="Higuchi S."/>
            <person name="Fujiwara T."/>
            <person name="Onuma R."/>
            <person name="Era A."/>
            <person name="Ohbayashi R."/>
            <person name="Uzuka A."/>
            <person name="Nozaki H."/>
            <person name="Yoshikawa H."/>
            <person name="Miyagishima S.Y."/>
        </authorList>
    </citation>
    <scope>NUCLEOTIDE SEQUENCE [LARGE SCALE GENOMIC DNA]</scope>
    <source>
        <strain evidence="12 13">NIES-2499</strain>
    </source>
</reference>
<evidence type="ECO:0000256" key="3">
    <source>
        <dbReference type="ARBA" id="ARBA00023015"/>
    </source>
</evidence>
<dbReference type="Gene3D" id="1.25.40.800">
    <property type="match status" value="1"/>
</dbReference>
<gene>
    <name evidence="12" type="ORF">CEUSTIGMA_g9350.t1</name>
</gene>
<evidence type="ECO:0000256" key="5">
    <source>
        <dbReference type="ARBA" id="ARBA00023242"/>
    </source>
</evidence>
<dbReference type="STRING" id="1157962.A0A250XG72"/>
<dbReference type="Pfam" id="PF16415">
    <property type="entry name" value="CNOT1_CAF1_bind"/>
    <property type="match status" value="1"/>
</dbReference>
<feature type="domain" description="CCR4-NOT transcription complex subunit 1-like NOT1 connector" evidence="11">
    <location>
        <begin position="1368"/>
        <end position="1546"/>
    </location>
</feature>
<dbReference type="InterPro" id="IPR038535">
    <property type="entry name" value="CNOT1_TTP_bind_sf"/>
</dbReference>
<sequence length="2125" mass="230789">MTAQVPSMDKLVLMVQELGRDCTVDEESFRRVVLQCPPVSEQTVAELLGLIARSMSALADPASAASAPWNINVVVDVLKQVKADLDWGTVAELLDFPDFFVPDGQSFTSLAAAFKRGAGTQIPVRSIVGRQWRNMQGQLSLILQASLAAPEVYTFENAEDKLSPVQGLQGGRSAFGYANHAWLCRDLLEVLCSLTESGQFPAVRQILEVPAKTCPEVLLTSFAAIPGDFGLLPREVFGALFPMFLDNSSPNSRVVLRGIWAINQGLILEILVEFYSQDQSNIERIVDICLDLQALDIVLNNNPYPFTLELACAAARRELLNLEKWLVDIMARDATTFLPAVLRFLDHKTQVLLDGTSPVSKVPLPQDAVRALLRSMQQSRSVGSVPDELAVEVQRVQQQCHKMFPALVQGSEKFASEVEAEANTYFQQVYRGVRSVDEVVAMLQTFRSSPVPREQEVFACMLHNLFDEYKFFSRYPDKELHQTALLFGALVQKQMVSSITLGLALGYILDALRKPSSSKMFTFGIEAVRQFGGSLAQFPPFCVQLVLIPSVKEVEPELFKRAEAVAQEAGGVGGHGPPLSSNDLQVNVRQLGGIPFLGAPLSPHSAVSEARPGLAAPVDSTMGAGAAAAVNLPENPSSAATAVAAATALPVGVPQASQGGAAGLPPLGPGGNAAAPAAAAPAPAPANARVAAIGASHRIDTSVDMDDKDDTDLALAAQVASSSLMPANAKDAPSLAAQVNTESLESAAEKYKDFKEPPVSITDRVHFLINNMTVTNIDSRAVDLKEKVYPEFVAWFANYLVVKRAAQEANFHTLYVTMCDKMKEKDLYKLLIKTTLYYVKILLYSERTVKESNDRALLKNLGVWLGLLTFGKNRPVLSKELELKKVLVEAYQRGRLIAVLPFMQKLLECCKDSKVFRPTNPMINGILSLLAELHSLKGLKINNVFCIELVFKAFSITAEDVKPTDLLKRLPRERQCNQDWGIENLSADVENTTPLPGPEGKLAVHTAMPAGSKHASGQSQVSMQGSPSAMAAAAATARGGVGMSPLAQASGQDVKAGTGMVAPGEGGAAGAAEGAGSLAHGGSGAGMEAAVASNLQHMVIINPQLAPYAAAMQLQRIVPPTVEEVIIKILLPAVERSVAIACYTTLELLVKDFAMDPDENRMRKAAHLMVSSLAGSFSLVSCRESLRANLILQIKMAMPQPSHMSIEAYEGVVNLLVHDNLEMCCNLCERSTAEKALRDVDKLLRVAYEERSKARAQGKAFVDTSSFHGRFPQSLPESLRPRPGQLNPLMLKMYEDFARIPRTVAALSNMGGAPVGVAGRLAEDPGGGGTGRPGAGVDPAAYFESYLMWQNRSDAAIYAKDAEGPGADQTTLQQLLQELSLSVSDIGVAADEVALFVTRKLLKHLNDGGSKLHTTFYVACIEALALGPAGKRLPEELSRMVIEEESRVSKEIVEMLARGRILSLPELDDKLLKTLLLQGKHAQAVTELLLHLMKTCMLRADQLLSYQDLPKSMGALHELATRNKHLNVVSSPAPDSILLVIDMARKASILSSVAIRAPAEVPGIVRDKADPEGFRDRVIALFEEWLRLLPLAPDEKALSSYLLNLRATGMLELDDSTDRFLRLWIELSVSHALVHLEPPQAASAATNDQSLLLSGPIDGLVKLVTIIVAHGGGDSFLARFLGVLVGVIKRDSDERGTLFNGRPFLRIISGLIFELTGPEPGEIAVLKYLKTLSLALYSLQPISVPGFAFAWLEIIAHRSFMPKLLSLPHSQGGAYYEALLSSLLKFLEPYLRFADLTDSVRCLYKGTLRLLLVLLHDFPEFLCDNHHSLCDVIPLTCIQMRNLVLSAFPRHMRLPDPFTHNLKVDALSESSLPPRLAIDMERLLPESLRLQIDQYVKNRTPSSLPKDLVKRLLLGAKEAAACGSSFNIQGMNAIVLYIGGSAKPGSLPMENTFPTFKSPVADSRHLATPTPAMELFVKMVKELDGEGRNLMFNAIANQLRHPNSHTFYFSNLLLGIFSELSSDSVMEQITRVLLERIMVNKPHPWGLLVTFKELITNTKYNFWSYDFTRCSPEIEHLLRNVAQSCTAAMKHSELTNTGAASEVDGNGHVDAAGLNKGAAVISSRA</sequence>
<evidence type="ECO:0000259" key="6">
    <source>
        <dbReference type="Pfam" id="PF04054"/>
    </source>
</evidence>
<dbReference type="Pfam" id="PF04054">
    <property type="entry name" value="Not1"/>
    <property type="match status" value="1"/>
</dbReference>
<dbReference type="PANTHER" id="PTHR13162:SF8">
    <property type="entry name" value="CCR4-NOT TRANSCRIPTION COMPLEX SUBUNIT 1"/>
    <property type="match status" value="1"/>
</dbReference>
<evidence type="ECO:0000256" key="1">
    <source>
        <dbReference type="ARBA" id="ARBA00004123"/>
    </source>
</evidence>
<protein>
    <submittedName>
        <fullName evidence="12">Uncharacterized protein</fullName>
    </submittedName>
</protein>
<dbReference type="InterPro" id="IPR024557">
    <property type="entry name" value="CNOT1_dom_4"/>
</dbReference>
<dbReference type="Pfam" id="PF16417">
    <property type="entry name" value="CNOT1_TTP_bind"/>
    <property type="match status" value="1"/>
</dbReference>
<dbReference type="InterPro" id="IPR032194">
    <property type="entry name" value="CNOT1_HEAT"/>
</dbReference>
<dbReference type="EMBL" id="BEGY01000072">
    <property type="protein sequence ID" value="GAX81922.1"/>
    <property type="molecule type" value="Genomic_DNA"/>
</dbReference>
<dbReference type="GO" id="GO:0017148">
    <property type="term" value="P:negative regulation of translation"/>
    <property type="evidence" value="ECO:0007669"/>
    <property type="project" value="InterPro"/>
</dbReference>
<dbReference type="Pfam" id="PF25097">
    <property type="entry name" value="ARM_Cnot1"/>
    <property type="match status" value="1"/>
</dbReference>
<dbReference type="InterPro" id="IPR032191">
    <property type="entry name" value="CNOT1_CAF1_bind"/>
</dbReference>
<keyword evidence="2" id="KW-0678">Repressor</keyword>
<dbReference type="Gene3D" id="1.25.40.180">
    <property type="match status" value="1"/>
</dbReference>
<proteinExistence type="predicted"/>
<evidence type="ECO:0000256" key="2">
    <source>
        <dbReference type="ARBA" id="ARBA00022491"/>
    </source>
</evidence>
<evidence type="ECO:0000259" key="10">
    <source>
        <dbReference type="Pfam" id="PF16418"/>
    </source>
</evidence>
<keyword evidence="4" id="KW-0804">Transcription</keyword>
<dbReference type="InterPro" id="IPR007196">
    <property type="entry name" value="CCR4-Not_Not1_C"/>
</dbReference>
<keyword evidence="5" id="KW-0539">Nucleus</keyword>
<evidence type="ECO:0000259" key="11">
    <source>
        <dbReference type="Pfam" id="PF25097"/>
    </source>
</evidence>
<dbReference type="GO" id="GO:0060090">
    <property type="term" value="F:molecular adaptor activity"/>
    <property type="evidence" value="ECO:0007669"/>
    <property type="project" value="TreeGrafter"/>
</dbReference>
<organism evidence="12 13">
    <name type="scientific">Chlamydomonas eustigma</name>
    <dbReference type="NCBI Taxonomy" id="1157962"/>
    <lineage>
        <taxon>Eukaryota</taxon>
        <taxon>Viridiplantae</taxon>
        <taxon>Chlorophyta</taxon>
        <taxon>core chlorophytes</taxon>
        <taxon>Chlorophyceae</taxon>
        <taxon>CS clade</taxon>
        <taxon>Chlamydomonadales</taxon>
        <taxon>Chlamydomonadaceae</taxon>
        <taxon>Chlamydomonas</taxon>
    </lineage>
</organism>
<feature type="domain" description="CCR4-NOT transcription complex subunit 1 TTP binding" evidence="9">
    <location>
        <begin position="393"/>
        <end position="567"/>
    </location>
</feature>
<feature type="domain" description="CCR4-NOT transcription complex subunit 1" evidence="7">
    <location>
        <begin position="1113"/>
        <end position="1255"/>
    </location>
</feature>
<evidence type="ECO:0000256" key="4">
    <source>
        <dbReference type="ARBA" id="ARBA00023163"/>
    </source>
</evidence>
<dbReference type="Proteomes" id="UP000232323">
    <property type="component" value="Unassembled WGS sequence"/>
</dbReference>
<dbReference type="GO" id="GO:0005634">
    <property type="term" value="C:nucleus"/>
    <property type="evidence" value="ECO:0007669"/>
    <property type="project" value="UniProtKB-SubCell"/>
</dbReference>